<dbReference type="InterPro" id="IPR012094">
    <property type="entry name" value="tRNA_Ile_lys_synt"/>
</dbReference>
<reference evidence="8" key="2">
    <citation type="submission" date="2019-04" db="EMBL/GenBank/DDBJ databases">
        <authorList>
            <person name="Pasella M."/>
        </authorList>
    </citation>
    <scope>NUCLEOTIDE SEQUENCE</scope>
    <source>
        <strain evidence="8">PD2948_2</strain>
    </source>
</reference>
<reference evidence="8" key="1">
    <citation type="journal article" date="2019" name="Mol. Phylogenet. Evol.">
        <title>Morphological evolution and classification of the red algal order Ceramiales inferred using plastid phylogenomics.</title>
        <authorList>
            <person name="Diaz-Tapia P."/>
            <person name="Pasella M.M."/>
            <person name="Verbruggen H."/>
            <person name="Maggs C.A."/>
        </authorList>
    </citation>
    <scope>NUCLEOTIDE SEQUENCE</scope>
    <source>
        <strain evidence="8">PD2948_2</strain>
    </source>
</reference>
<gene>
    <name evidence="6 8" type="primary">tilS</name>
</gene>
<dbReference type="GO" id="GO:0032267">
    <property type="term" value="F:tRNA(Ile)-lysidine synthase activity"/>
    <property type="evidence" value="ECO:0007669"/>
    <property type="project" value="UniProtKB-EC"/>
</dbReference>
<dbReference type="CDD" id="cd01992">
    <property type="entry name" value="TilS_N"/>
    <property type="match status" value="1"/>
</dbReference>
<sequence>MTINITKSFEKILNQIVKKYNLNSLLIAISGGQDSICLIKLLEQFNKQKHFIKKIEYLYIDHQWKKDSKIQAEHLINYMKQQKKFSIYQIKKISISENTSRIYRYHTIIDHAIKYNYDAIITAHTQTDKLETFIQNLVRGTTIEGATSLNLYRKLNEKLYLFRPLISNHRQELNFFCRKYCLPIWSDNTNYNYNIKRNRIRYEVIPYFNKYLNKKIEYNLIKFLESCHYDHEYIKHISIINYINNKHYKYIALNYRNIQNNHIAIQTRIIQLFIHHNLYIFIDKYLLYQLLKILNNKINTTIKWKKIKFAITTNWIYITLIK</sequence>
<protein>
    <recommendedName>
        <fullName evidence="6">tRNA(Ile)-lysidine synthase</fullName>
        <ecNumber evidence="6">6.3.4.19</ecNumber>
    </recommendedName>
    <alternativeName>
        <fullName evidence="6">tRNA(Ile)-2-lysyl-cytidine synthase</fullName>
    </alternativeName>
    <alternativeName>
        <fullName evidence="6">tRNA(Ile)-lysidine synthetase</fullName>
    </alternativeName>
</protein>
<geneLocation type="plastid" evidence="8"/>
<keyword evidence="8" id="KW-0934">Plastid</keyword>
<comment type="catalytic activity">
    <reaction evidence="5 6">
        <text>cytidine(34) in tRNA(Ile2) + L-lysine + ATP = lysidine(34) in tRNA(Ile2) + AMP + diphosphate + H(+)</text>
        <dbReference type="Rhea" id="RHEA:43744"/>
        <dbReference type="Rhea" id="RHEA-COMP:10625"/>
        <dbReference type="Rhea" id="RHEA-COMP:10670"/>
        <dbReference type="ChEBI" id="CHEBI:15378"/>
        <dbReference type="ChEBI" id="CHEBI:30616"/>
        <dbReference type="ChEBI" id="CHEBI:32551"/>
        <dbReference type="ChEBI" id="CHEBI:33019"/>
        <dbReference type="ChEBI" id="CHEBI:82748"/>
        <dbReference type="ChEBI" id="CHEBI:83665"/>
        <dbReference type="ChEBI" id="CHEBI:456215"/>
        <dbReference type="EC" id="6.3.4.19"/>
    </reaction>
</comment>
<name>A0A4D6WQ47_9FLOR</name>
<evidence type="ECO:0000256" key="2">
    <source>
        <dbReference type="ARBA" id="ARBA00022694"/>
    </source>
</evidence>
<keyword evidence="1 6" id="KW-0436">Ligase</keyword>
<evidence type="ECO:0000256" key="3">
    <source>
        <dbReference type="ARBA" id="ARBA00022741"/>
    </source>
</evidence>
<dbReference type="EC" id="6.3.4.19" evidence="6"/>
<dbReference type="Pfam" id="PF01171">
    <property type="entry name" value="ATP_bind_3"/>
    <property type="match status" value="1"/>
</dbReference>
<keyword evidence="3 6" id="KW-0547">Nucleotide-binding</keyword>
<dbReference type="InterPro" id="IPR011063">
    <property type="entry name" value="TilS/TtcA_N"/>
</dbReference>
<comment type="domain">
    <text evidence="6">The N-terminal region contains the highly conserved SGGXDS motif, predicted to be a P-loop motif involved in ATP binding.</text>
</comment>
<dbReference type="PANTHER" id="PTHR43033">
    <property type="entry name" value="TRNA(ILE)-LYSIDINE SYNTHASE-RELATED"/>
    <property type="match status" value="1"/>
</dbReference>
<organism evidence="8">
    <name type="scientific">Dasysiphonia japonica</name>
    <dbReference type="NCBI Taxonomy" id="2506492"/>
    <lineage>
        <taxon>Eukaryota</taxon>
        <taxon>Rhodophyta</taxon>
        <taxon>Florideophyceae</taxon>
        <taxon>Rhodymeniophycidae</taxon>
        <taxon>Ceramiales</taxon>
        <taxon>Dasyaceae</taxon>
        <taxon>Dasysiphonia</taxon>
    </lineage>
</organism>
<dbReference type="GO" id="GO:0006400">
    <property type="term" value="P:tRNA modification"/>
    <property type="evidence" value="ECO:0007669"/>
    <property type="project" value="UniProtKB-UniRule"/>
</dbReference>
<dbReference type="InterPro" id="IPR012795">
    <property type="entry name" value="tRNA_Ile_lys_synt_N"/>
</dbReference>
<dbReference type="PANTHER" id="PTHR43033:SF1">
    <property type="entry name" value="TRNA(ILE)-LYSIDINE SYNTHASE-RELATED"/>
    <property type="match status" value="1"/>
</dbReference>
<proteinExistence type="inferred from homology"/>
<comment type="function">
    <text evidence="6">Ligates lysine onto the cytidine present at position 34 of the AUA codon-specific tRNA(Ile) that contains the anticodon CAU, in an ATP-dependent manner. Cytidine is converted to lysidine, thus changing the amino acid specificity of the tRNA from methionine to isoleucine.</text>
</comment>
<dbReference type="InterPro" id="IPR014729">
    <property type="entry name" value="Rossmann-like_a/b/a_fold"/>
</dbReference>
<evidence type="ECO:0000256" key="5">
    <source>
        <dbReference type="ARBA" id="ARBA00048539"/>
    </source>
</evidence>
<dbReference type="SUPFAM" id="SSF82829">
    <property type="entry name" value="MesJ substrate recognition domain-like"/>
    <property type="match status" value="1"/>
</dbReference>
<feature type="binding site" evidence="6">
    <location>
        <begin position="30"/>
        <end position="35"/>
    </location>
    <ligand>
        <name>ATP</name>
        <dbReference type="ChEBI" id="CHEBI:30616"/>
    </ligand>
</feature>
<dbReference type="Gene3D" id="3.40.50.620">
    <property type="entry name" value="HUPs"/>
    <property type="match status" value="1"/>
</dbReference>
<evidence type="ECO:0000256" key="4">
    <source>
        <dbReference type="ARBA" id="ARBA00022840"/>
    </source>
</evidence>
<dbReference type="AlphaFoldDB" id="A0A4D6WQ47"/>
<feature type="domain" description="tRNA(Ile)-lysidine/2-thiocytidine synthase N-terminal" evidence="7">
    <location>
        <begin position="25"/>
        <end position="202"/>
    </location>
</feature>
<keyword evidence="2 6" id="KW-0819">tRNA processing</keyword>
<dbReference type="SUPFAM" id="SSF52402">
    <property type="entry name" value="Adenine nucleotide alpha hydrolases-like"/>
    <property type="match status" value="1"/>
</dbReference>
<dbReference type="GO" id="GO:0005524">
    <property type="term" value="F:ATP binding"/>
    <property type="evidence" value="ECO:0007669"/>
    <property type="project" value="UniProtKB-UniRule"/>
</dbReference>
<evidence type="ECO:0000259" key="7">
    <source>
        <dbReference type="Pfam" id="PF01171"/>
    </source>
</evidence>
<evidence type="ECO:0000256" key="6">
    <source>
        <dbReference type="HAMAP-Rule" id="MF_01161"/>
    </source>
</evidence>
<dbReference type="EMBL" id="MK814641">
    <property type="protein sequence ID" value="QCI05777.1"/>
    <property type="molecule type" value="Genomic_DNA"/>
</dbReference>
<dbReference type="HAMAP" id="MF_01161">
    <property type="entry name" value="tRNA_Ile_lys_synt"/>
    <property type="match status" value="1"/>
</dbReference>
<comment type="similarity">
    <text evidence="6">Belongs to the tRNA(Ile)-lysidine synthase family.</text>
</comment>
<keyword evidence="4 6" id="KW-0067">ATP-binding</keyword>
<dbReference type="NCBIfam" id="TIGR02432">
    <property type="entry name" value="lysidine_TilS_N"/>
    <property type="match status" value="1"/>
</dbReference>
<accession>A0A4D6WQ47</accession>
<evidence type="ECO:0000313" key="8">
    <source>
        <dbReference type="EMBL" id="QCI05777.1"/>
    </source>
</evidence>
<evidence type="ECO:0000256" key="1">
    <source>
        <dbReference type="ARBA" id="ARBA00022598"/>
    </source>
</evidence>